<keyword evidence="1" id="KW-0175">Coiled coil</keyword>
<keyword evidence="2" id="KW-1185">Reference proteome</keyword>
<reference evidence="3" key="1">
    <citation type="submission" date="2020-12" db="UniProtKB">
        <authorList>
            <consortium name="WormBaseParasite"/>
        </authorList>
    </citation>
    <scope>IDENTIFICATION</scope>
    <source>
        <strain evidence="3">MHco3</strain>
    </source>
</reference>
<dbReference type="OMA" id="SMECSCQ"/>
<name>A0A7I4YNP3_HAECO</name>
<dbReference type="AlphaFoldDB" id="A0A7I4YNP3"/>
<proteinExistence type="predicted"/>
<accession>A0A7I4YNP3</accession>
<organism evidence="2 3">
    <name type="scientific">Haemonchus contortus</name>
    <name type="common">Barber pole worm</name>
    <dbReference type="NCBI Taxonomy" id="6289"/>
    <lineage>
        <taxon>Eukaryota</taxon>
        <taxon>Metazoa</taxon>
        <taxon>Ecdysozoa</taxon>
        <taxon>Nematoda</taxon>
        <taxon>Chromadorea</taxon>
        <taxon>Rhabditida</taxon>
        <taxon>Rhabditina</taxon>
        <taxon>Rhabditomorpha</taxon>
        <taxon>Strongyloidea</taxon>
        <taxon>Trichostrongylidae</taxon>
        <taxon>Haemonchus</taxon>
    </lineage>
</organism>
<dbReference type="WBParaSite" id="HCON_00114090-00001">
    <property type="protein sequence ID" value="HCON_00114090-00001"/>
    <property type="gene ID" value="HCON_00114090"/>
</dbReference>
<feature type="coiled-coil region" evidence="1">
    <location>
        <begin position="89"/>
        <end position="116"/>
    </location>
</feature>
<evidence type="ECO:0000313" key="3">
    <source>
        <dbReference type="WBParaSite" id="HCON_00114090-00001"/>
    </source>
</evidence>
<protein>
    <submittedName>
        <fullName evidence="3">Uncharacterized protein</fullName>
    </submittedName>
</protein>
<dbReference type="Proteomes" id="UP000025227">
    <property type="component" value="Unplaced"/>
</dbReference>
<dbReference type="OrthoDB" id="5869603at2759"/>
<evidence type="ECO:0000256" key="1">
    <source>
        <dbReference type="SAM" id="Coils"/>
    </source>
</evidence>
<evidence type="ECO:0000313" key="2">
    <source>
        <dbReference type="Proteomes" id="UP000025227"/>
    </source>
</evidence>
<sequence length="222" mass="24873">MIAVILLWLAVANCEDKNKKAPEVSEQLDPSVYMRTGLFGAAGPEFYNINNNNNNNNQLGTMIPVNFAFTCRCNSKIPNPNAPAPSDANQIAQQQIQQLQEQVRRQQETINRSNQNKNGIELFTQLIQSANSMECSCQSDEYGSKFRQPYGITDQIRGYGLAAGINPVQIRNDGFRAFPTGQIVDTSGIPVDPYGRLQGVPLTIPYQTRLQPIVTHRFNRRR</sequence>